<evidence type="ECO:0000256" key="5">
    <source>
        <dbReference type="SAM" id="Phobius"/>
    </source>
</evidence>
<dbReference type="GO" id="GO:0016020">
    <property type="term" value="C:membrane"/>
    <property type="evidence" value="ECO:0007669"/>
    <property type="project" value="UniProtKB-SubCell"/>
</dbReference>
<evidence type="ECO:0000256" key="2">
    <source>
        <dbReference type="ARBA" id="ARBA00022692"/>
    </source>
</evidence>
<name>A0A847S7T6_9NEIS</name>
<proteinExistence type="predicted"/>
<feature type="transmembrane region" description="Helical" evidence="5">
    <location>
        <begin position="480"/>
        <end position="501"/>
    </location>
</feature>
<organism evidence="6 7">
    <name type="scientific">Leeia aquatica</name>
    <dbReference type="NCBI Taxonomy" id="2725557"/>
    <lineage>
        <taxon>Bacteria</taxon>
        <taxon>Pseudomonadati</taxon>
        <taxon>Pseudomonadota</taxon>
        <taxon>Betaproteobacteria</taxon>
        <taxon>Neisseriales</taxon>
        <taxon>Leeiaceae</taxon>
        <taxon>Leeia</taxon>
    </lineage>
</organism>
<evidence type="ECO:0000256" key="3">
    <source>
        <dbReference type="ARBA" id="ARBA00022989"/>
    </source>
</evidence>
<feature type="transmembrane region" description="Helical" evidence="5">
    <location>
        <begin position="540"/>
        <end position="565"/>
    </location>
</feature>
<dbReference type="InterPro" id="IPR011385">
    <property type="entry name" value="Site-sp_rcmbase"/>
</dbReference>
<dbReference type="Proteomes" id="UP000587991">
    <property type="component" value="Unassembled WGS sequence"/>
</dbReference>
<feature type="transmembrane region" description="Helical" evidence="5">
    <location>
        <begin position="594"/>
        <end position="622"/>
    </location>
</feature>
<gene>
    <name evidence="6" type="ORF">HF682_07120</name>
</gene>
<protein>
    <submittedName>
        <fullName evidence="6">Site-specific recombinase</fullName>
    </submittedName>
</protein>
<evidence type="ECO:0000313" key="6">
    <source>
        <dbReference type="EMBL" id="NLR74925.1"/>
    </source>
</evidence>
<comment type="caution">
    <text evidence="6">The sequence shown here is derived from an EMBL/GenBank/DDBJ whole genome shotgun (WGS) entry which is preliminary data.</text>
</comment>
<keyword evidence="3 5" id="KW-1133">Transmembrane helix</keyword>
<dbReference type="InterPro" id="IPR023271">
    <property type="entry name" value="Aquaporin-like"/>
</dbReference>
<keyword evidence="7" id="KW-1185">Reference proteome</keyword>
<dbReference type="EMBL" id="JABAIM010000001">
    <property type="protein sequence ID" value="NLR74925.1"/>
    <property type="molecule type" value="Genomic_DNA"/>
</dbReference>
<reference evidence="6 7" key="1">
    <citation type="submission" date="2020-04" db="EMBL/GenBank/DDBJ databases">
        <title>Draft genome of Leeia sp. IMCC25680.</title>
        <authorList>
            <person name="Song J."/>
            <person name="Cho J.-C."/>
        </authorList>
    </citation>
    <scope>NUCLEOTIDE SEQUENCE [LARGE SCALE GENOMIC DNA]</scope>
    <source>
        <strain evidence="6 7">IMCC25680</strain>
    </source>
</reference>
<dbReference type="PIRSF" id="PIRSF015380">
    <property type="entry name" value="Site-sp_rcmb"/>
    <property type="match status" value="1"/>
</dbReference>
<sequence length="664" mass="74046">MDEVLQQLLTHGSDEIQPLQQLISCLRPARPDDGEQATQNVRALAFLLQQNVAYQQGLRAYLERVILSRKLVHLLTDTGIPANEGFWSALWRRFNARWLPPACNDRYLKDVLLQVFDLKRDAPWLMAVAPDTWLALLHAMGWRRRDAVLRRYWLQEALEAAQVLSYRMTAIGLEPELVRNYPAIERFESPFLRQNTELMAEVAACQQALGEGRVPRLDARHMRVLLAQCAVIVSRIRKSAAQQGVSVSLTRLLLRLEASMARLELLLDLLSSRWDLALRRQAVSLFQQLMRASRHQYSLREVFHSNTELLALQVTERAGQVGEHYVTTDRAGWFSMLRSAMGAGGIVGFMALLKVLAGKLVLAPFGYAFLYSLNYSLGFMLVHVLHFTIATKQPAMTASKLAASIDAAVSRGKAQLEELAELCVQVARSQFSAIMGNVLVAMPTALVIALFWQWASGQHLANPDKVAHLLHDLHPWQSLALPHAAIAGVCLFLSGLISGYYDNKASYNQIPERLQQLGWLRRLLGPQRLQRVARYVGDNLGALAGNFFFGLMLGSIGTLGFIFGLPIDIRHITFSSANFVFALVGSDFQLPWQVWSVSLLGVALIGMVNLVVSFSLALLVALHARRVSFGQGRSLLAALGRRFIRQPGPFFFPPRDTAAEKGAA</sequence>
<keyword evidence="2 5" id="KW-0812">Transmembrane</keyword>
<comment type="subcellular location">
    <subcellularLocation>
        <location evidence="1">Membrane</location>
        <topology evidence="1">Multi-pass membrane protein</topology>
    </subcellularLocation>
</comment>
<dbReference type="Gene3D" id="1.20.1080.10">
    <property type="entry name" value="Glycerol uptake facilitator protein"/>
    <property type="match status" value="1"/>
</dbReference>
<dbReference type="Pfam" id="PF10136">
    <property type="entry name" value="SpecificRecomb"/>
    <property type="match status" value="1"/>
</dbReference>
<feature type="transmembrane region" description="Helical" evidence="5">
    <location>
        <begin position="368"/>
        <end position="390"/>
    </location>
</feature>
<feature type="transmembrane region" description="Helical" evidence="5">
    <location>
        <begin position="434"/>
        <end position="455"/>
    </location>
</feature>
<accession>A0A847S7T6</accession>
<feature type="transmembrane region" description="Helical" evidence="5">
    <location>
        <begin position="340"/>
        <end position="362"/>
    </location>
</feature>
<evidence type="ECO:0000256" key="4">
    <source>
        <dbReference type="ARBA" id="ARBA00023136"/>
    </source>
</evidence>
<dbReference type="AlphaFoldDB" id="A0A847S7T6"/>
<evidence type="ECO:0000256" key="1">
    <source>
        <dbReference type="ARBA" id="ARBA00004141"/>
    </source>
</evidence>
<keyword evidence="4 5" id="KW-0472">Membrane</keyword>
<evidence type="ECO:0000313" key="7">
    <source>
        <dbReference type="Proteomes" id="UP000587991"/>
    </source>
</evidence>